<dbReference type="PANTHER" id="PTHR43162:SF1">
    <property type="entry name" value="PRESTALK A DIFFERENTIATION PROTEIN A"/>
    <property type="match status" value="1"/>
</dbReference>
<dbReference type="SUPFAM" id="SSF51735">
    <property type="entry name" value="NAD(P)-binding Rossmann-fold domains"/>
    <property type="match status" value="1"/>
</dbReference>
<evidence type="ECO:0000313" key="2">
    <source>
        <dbReference type="EMBL" id="PPK65415.1"/>
    </source>
</evidence>
<dbReference type="OrthoDB" id="3207931at2"/>
<dbReference type="RefSeq" id="WP_104481182.1">
    <property type="nucleotide sequence ID" value="NZ_CP154825.1"/>
</dbReference>
<protein>
    <submittedName>
        <fullName evidence="2">Uncharacterized protein YbjT (DUF2867 family)</fullName>
    </submittedName>
</protein>
<sequence length="275" mass="29497">MRVLVTGATGSVGKHVVDNLVKAGVTVRAVTRNPDNATFPDGVEVVAGDLEQPDSLTDALTDVQRVYVFPGGDTKRFAELARQAGVERIVTLSSASAAYPDDWGGRHHRDVEIAVEESGVPWTHVRPGMFIGNLFEWVEGIRAEGVARAPYGALRLAPVHEGDIGAVAAKVLVEDGHEGRIYQLTGPETLSRAEMAGAVAAGIGRPVRFEELTPDQWRERVSAFIPAPAVDWLLQLAADNLDNPEPVLSTVPDLLGRPARGVTEWATENADAFRA</sequence>
<dbReference type="InterPro" id="IPR051604">
    <property type="entry name" value="Ergot_Alk_Oxidoreductase"/>
</dbReference>
<organism evidence="2 3">
    <name type="scientific">Actinokineospora auranticolor</name>
    <dbReference type="NCBI Taxonomy" id="155976"/>
    <lineage>
        <taxon>Bacteria</taxon>
        <taxon>Bacillati</taxon>
        <taxon>Actinomycetota</taxon>
        <taxon>Actinomycetes</taxon>
        <taxon>Pseudonocardiales</taxon>
        <taxon>Pseudonocardiaceae</taxon>
        <taxon>Actinokineospora</taxon>
    </lineage>
</organism>
<dbReference type="Proteomes" id="UP000239203">
    <property type="component" value="Unassembled WGS sequence"/>
</dbReference>
<gene>
    <name evidence="2" type="ORF">CLV40_11467</name>
</gene>
<dbReference type="EMBL" id="PTIX01000014">
    <property type="protein sequence ID" value="PPK65415.1"/>
    <property type="molecule type" value="Genomic_DNA"/>
</dbReference>
<dbReference type="InterPro" id="IPR016040">
    <property type="entry name" value="NAD(P)-bd_dom"/>
</dbReference>
<dbReference type="Pfam" id="PF13460">
    <property type="entry name" value="NAD_binding_10"/>
    <property type="match status" value="1"/>
</dbReference>
<keyword evidence="3" id="KW-1185">Reference proteome</keyword>
<dbReference type="AlphaFoldDB" id="A0A2S6GJM9"/>
<dbReference type="PANTHER" id="PTHR43162">
    <property type="match status" value="1"/>
</dbReference>
<name>A0A2S6GJM9_9PSEU</name>
<evidence type="ECO:0000259" key="1">
    <source>
        <dbReference type="Pfam" id="PF13460"/>
    </source>
</evidence>
<evidence type="ECO:0000313" key="3">
    <source>
        <dbReference type="Proteomes" id="UP000239203"/>
    </source>
</evidence>
<proteinExistence type="predicted"/>
<comment type="caution">
    <text evidence="2">The sequence shown here is derived from an EMBL/GenBank/DDBJ whole genome shotgun (WGS) entry which is preliminary data.</text>
</comment>
<reference evidence="2 3" key="1">
    <citation type="submission" date="2018-02" db="EMBL/GenBank/DDBJ databases">
        <title>Genomic Encyclopedia of Archaeal and Bacterial Type Strains, Phase II (KMG-II): from individual species to whole genera.</title>
        <authorList>
            <person name="Goeker M."/>
        </authorList>
    </citation>
    <scope>NUCLEOTIDE SEQUENCE [LARGE SCALE GENOMIC DNA]</scope>
    <source>
        <strain evidence="2 3">YU 961-1</strain>
    </source>
</reference>
<feature type="domain" description="NAD(P)-binding" evidence="1">
    <location>
        <begin position="7"/>
        <end position="131"/>
    </location>
</feature>
<dbReference type="Gene3D" id="3.40.50.720">
    <property type="entry name" value="NAD(P)-binding Rossmann-like Domain"/>
    <property type="match status" value="1"/>
</dbReference>
<accession>A0A2S6GJM9</accession>
<dbReference type="InterPro" id="IPR036291">
    <property type="entry name" value="NAD(P)-bd_dom_sf"/>
</dbReference>